<accession>A0A166AS66</accession>
<reference evidence="1 2" key="1">
    <citation type="journal article" date="2016" name="Mol. Biol. Evol.">
        <title>Comparative Genomics of Early-Diverging Mushroom-Forming Fungi Provides Insights into the Origins of Lignocellulose Decay Capabilities.</title>
        <authorList>
            <person name="Nagy L.G."/>
            <person name="Riley R."/>
            <person name="Tritt A."/>
            <person name="Adam C."/>
            <person name="Daum C."/>
            <person name="Floudas D."/>
            <person name="Sun H."/>
            <person name="Yadav J.S."/>
            <person name="Pangilinan J."/>
            <person name="Larsson K.H."/>
            <person name="Matsuura K."/>
            <person name="Barry K."/>
            <person name="Labutti K."/>
            <person name="Kuo R."/>
            <person name="Ohm R.A."/>
            <person name="Bhattacharya S.S."/>
            <person name="Shirouzu T."/>
            <person name="Yoshinaga Y."/>
            <person name="Martin F.M."/>
            <person name="Grigoriev I.V."/>
            <person name="Hibbett D.S."/>
        </authorList>
    </citation>
    <scope>NUCLEOTIDE SEQUENCE [LARGE SCALE GENOMIC DNA]</scope>
    <source>
        <strain evidence="1 2">CBS 109695</strain>
    </source>
</reference>
<sequence>MAANLQTRSERFCAADSDVTFESSDHVLFLVHRKNLETHSEGFAPPAGTLAAPDQEIVELSESAAVLDLLFQFMYPQWPPDLKSISFKIFADLAEAAEKYQVYGAMFICNSLMKPLYQDHPFEVMMYAIRHGYPDLVDLAQRRALQLSPAQAFDCMSPAVYIAWTRFYAQWINAGQLAAGLQLKRLEIAPYTPGNPCSNGTHASLTVILLAHLAVGPVSLLDIDALFEPLIKAANHTCCAPESWKAKVQALIKDLPNFSSFL</sequence>
<organism evidence="1 2">
    <name type="scientific">Athelia psychrophila</name>
    <dbReference type="NCBI Taxonomy" id="1759441"/>
    <lineage>
        <taxon>Eukaryota</taxon>
        <taxon>Fungi</taxon>
        <taxon>Dikarya</taxon>
        <taxon>Basidiomycota</taxon>
        <taxon>Agaricomycotina</taxon>
        <taxon>Agaricomycetes</taxon>
        <taxon>Agaricomycetidae</taxon>
        <taxon>Atheliales</taxon>
        <taxon>Atheliaceae</taxon>
        <taxon>Athelia</taxon>
    </lineage>
</organism>
<evidence type="ECO:0008006" key="3">
    <source>
        <dbReference type="Google" id="ProtNLM"/>
    </source>
</evidence>
<name>A0A166AS66_9AGAM</name>
<dbReference type="Gene3D" id="3.30.710.10">
    <property type="entry name" value="Potassium Channel Kv1.1, Chain A"/>
    <property type="match status" value="1"/>
</dbReference>
<evidence type="ECO:0000313" key="2">
    <source>
        <dbReference type="Proteomes" id="UP000076532"/>
    </source>
</evidence>
<dbReference type="Proteomes" id="UP000076532">
    <property type="component" value="Unassembled WGS sequence"/>
</dbReference>
<keyword evidence="2" id="KW-1185">Reference proteome</keyword>
<dbReference type="AlphaFoldDB" id="A0A166AS66"/>
<dbReference type="EMBL" id="KV417655">
    <property type="protein sequence ID" value="KZP11905.1"/>
    <property type="molecule type" value="Genomic_DNA"/>
</dbReference>
<proteinExistence type="predicted"/>
<dbReference type="OrthoDB" id="3184970at2759"/>
<dbReference type="SUPFAM" id="SSF54695">
    <property type="entry name" value="POZ domain"/>
    <property type="match status" value="1"/>
</dbReference>
<protein>
    <recommendedName>
        <fullName evidence="3">BTB domain-containing protein</fullName>
    </recommendedName>
</protein>
<dbReference type="InterPro" id="IPR011333">
    <property type="entry name" value="SKP1/BTB/POZ_sf"/>
</dbReference>
<evidence type="ECO:0000313" key="1">
    <source>
        <dbReference type="EMBL" id="KZP11905.1"/>
    </source>
</evidence>
<gene>
    <name evidence="1" type="ORF">FIBSPDRAFT_799729</name>
</gene>
<dbReference type="STRING" id="436010.A0A166AS66"/>